<evidence type="ECO:0000256" key="8">
    <source>
        <dbReference type="SAM" id="Phobius"/>
    </source>
</evidence>
<feature type="transmembrane region" description="Helical" evidence="8">
    <location>
        <begin position="133"/>
        <end position="152"/>
    </location>
</feature>
<proteinExistence type="predicted"/>
<feature type="domain" description="Glycosyltransferase RgtA/B/C/D-like" evidence="9">
    <location>
        <begin position="62"/>
        <end position="218"/>
    </location>
</feature>
<evidence type="ECO:0000313" key="10">
    <source>
        <dbReference type="EMBL" id="KUG14252.1"/>
    </source>
</evidence>
<evidence type="ECO:0000256" key="4">
    <source>
        <dbReference type="ARBA" id="ARBA00022679"/>
    </source>
</evidence>
<dbReference type="Pfam" id="PF13231">
    <property type="entry name" value="PMT_2"/>
    <property type="match status" value="1"/>
</dbReference>
<dbReference type="GO" id="GO:0005886">
    <property type="term" value="C:plasma membrane"/>
    <property type="evidence" value="ECO:0007669"/>
    <property type="project" value="UniProtKB-SubCell"/>
</dbReference>
<keyword evidence="7 8" id="KW-0472">Membrane</keyword>
<dbReference type="EMBL" id="LNQE01001682">
    <property type="protein sequence ID" value="KUG14252.1"/>
    <property type="molecule type" value="Genomic_DNA"/>
</dbReference>
<reference evidence="10" key="1">
    <citation type="journal article" date="2015" name="Proc. Natl. Acad. Sci. U.S.A.">
        <title>Networks of energetic and metabolic interactions define dynamics in microbial communities.</title>
        <authorList>
            <person name="Embree M."/>
            <person name="Liu J.K."/>
            <person name="Al-Bassam M.M."/>
            <person name="Zengler K."/>
        </authorList>
    </citation>
    <scope>NUCLEOTIDE SEQUENCE</scope>
</reference>
<protein>
    <recommendedName>
        <fullName evidence="9">Glycosyltransferase RgtA/B/C/D-like domain-containing protein</fullName>
    </recommendedName>
</protein>
<name>A0A0W8F082_9ZZZZ</name>
<feature type="transmembrane region" description="Helical" evidence="8">
    <location>
        <begin position="256"/>
        <end position="278"/>
    </location>
</feature>
<feature type="transmembrane region" description="Helical" evidence="8">
    <location>
        <begin position="7"/>
        <end position="30"/>
    </location>
</feature>
<organism evidence="10">
    <name type="scientific">hydrocarbon metagenome</name>
    <dbReference type="NCBI Taxonomy" id="938273"/>
    <lineage>
        <taxon>unclassified sequences</taxon>
        <taxon>metagenomes</taxon>
        <taxon>ecological metagenomes</taxon>
    </lineage>
</organism>
<keyword evidence="3" id="KW-0328">Glycosyltransferase</keyword>
<comment type="subcellular location">
    <subcellularLocation>
        <location evidence="1">Cell membrane</location>
        <topology evidence="1">Multi-pass membrane protein</topology>
    </subcellularLocation>
</comment>
<feature type="transmembrane region" description="Helical" evidence="8">
    <location>
        <begin position="187"/>
        <end position="207"/>
    </location>
</feature>
<evidence type="ECO:0000256" key="7">
    <source>
        <dbReference type="ARBA" id="ARBA00023136"/>
    </source>
</evidence>
<feature type="transmembrane region" description="Helical" evidence="8">
    <location>
        <begin position="312"/>
        <end position="333"/>
    </location>
</feature>
<feature type="transmembrane region" description="Helical" evidence="8">
    <location>
        <begin position="164"/>
        <end position="181"/>
    </location>
</feature>
<gene>
    <name evidence="10" type="ORF">ASZ90_016112</name>
</gene>
<dbReference type="GO" id="GO:0008610">
    <property type="term" value="P:lipid biosynthetic process"/>
    <property type="evidence" value="ECO:0007669"/>
    <property type="project" value="UniProtKB-ARBA"/>
</dbReference>
<evidence type="ECO:0000256" key="6">
    <source>
        <dbReference type="ARBA" id="ARBA00022989"/>
    </source>
</evidence>
<keyword evidence="4" id="KW-0808">Transferase</keyword>
<evidence type="ECO:0000256" key="3">
    <source>
        <dbReference type="ARBA" id="ARBA00022676"/>
    </source>
</evidence>
<keyword evidence="5 8" id="KW-0812">Transmembrane</keyword>
<evidence type="ECO:0000256" key="2">
    <source>
        <dbReference type="ARBA" id="ARBA00022475"/>
    </source>
</evidence>
<dbReference type="AlphaFoldDB" id="A0A0W8F082"/>
<accession>A0A0W8F082</accession>
<dbReference type="InterPro" id="IPR038731">
    <property type="entry name" value="RgtA/B/C-like"/>
</dbReference>
<comment type="caution">
    <text evidence="10">The sequence shown here is derived from an EMBL/GenBank/DDBJ whole genome shotgun (WGS) entry which is preliminary data.</text>
</comment>
<dbReference type="PANTHER" id="PTHR33908:SF11">
    <property type="entry name" value="MEMBRANE PROTEIN"/>
    <property type="match status" value="1"/>
</dbReference>
<feature type="transmembrane region" description="Helical" evidence="8">
    <location>
        <begin position="109"/>
        <end position="127"/>
    </location>
</feature>
<feature type="transmembrane region" description="Helical" evidence="8">
    <location>
        <begin position="85"/>
        <end position="102"/>
    </location>
</feature>
<evidence type="ECO:0000259" key="9">
    <source>
        <dbReference type="Pfam" id="PF13231"/>
    </source>
</evidence>
<sequence>MEKRYPFILFFSLSLFIILGLIRLILFPLNFWVDEMFHVFAAQGLLATGQPLLPSGLFYNRSLITSWIVATSFQIFGIFEYAARLPFLLIGAGAILVSYILAKEIFDQRVALVTVLLLAISPWQIYWSTNARMYILLQFVYVLFIYFMYLAWNEGVRHGRINHIRFLSFTGASLVMIALAFQLHDFGILFVGVGVAFLFLLLWEQILEKVNLGRIRNTTILFIIVAAGIAILVFLINPFGMLTPKAGPIGMQLGEWFYILFFGRYFPVFGLFAAVALLSFLKRRAGRESLLLIGFFIPLLLLSLFLDQKNSRYIFFLFPLLVILASYGITVTWDWYQARKTSATSLVVPLCIGLLLLMTVIGLIGAVTDDYHPLPYEDPHPHWNDAAAYVGSKLESGDVVVSTMPVCTLYYLGKTDYWLRQNEYYAFTDEEGIIRDRYTGAVILTDYAMVESELSGKNGWLIADRKLESYFTSPDVLSYVGEHMRLVSEGSDDTVRVYRFEKG</sequence>
<feature type="transmembrane region" description="Helical" evidence="8">
    <location>
        <begin position="290"/>
        <end position="306"/>
    </location>
</feature>
<dbReference type="PANTHER" id="PTHR33908">
    <property type="entry name" value="MANNOSYLTRANSFERASE YKCB-RELATED"/>
    <property type="match status" value="1"/>
</dbReference>
<feature type="transmembrane region" description="Helical" evidence="8">
    <location>
        <begin position="219"/>
        <end position="236"/>
    </location>
</feature>
<feature type="transmembrane region" description="Helical" evidence="8">
    <location>
        <begin position="345"/>
        <end position="367"/>
    </location>
</feature>
<dbReference type="GO" id="GO:0016763">
    <property type="term" value="F:pentosyltransferase activity"/>
    <property type="evidence" value="ECO:0007669"/>
    <property type="project" value="TreeGrafter"/>
</dbReference>
<keyword evidence="6 8" id="KW-1133">Transmembrane helix</keyword>
<dbReference type="InterPro" id="IPR050297">
    <property type="entry name" value="LipidA_mod_glycosyltrf_83"/>
</dbReference>
<evidence type="ECO:0000256" key="5">
    <source>
        <dbReference type="ARBA" id="ARBA00022692"/>
    </source>
</evidence>
<evidence type="ECO:0000256" key="1">
    <source>
        <dbReference type="ARBA" id="ARBA00004651"/>
    </source>
</evidence>
<keyword evidence="2" id="KW-1003">Cell membrane</keyword>